<evidence type="ECO:0000313" key="2">
    <source>
        <dbReference type="EMBL" id="VBB31029.1"/>
    </source>
</evidence>
<dbReference type="EMBL" id="UPTC01001080">
    <property type="protein sequence ID" value="VBB31029.1"/>
    <property type="molecule type" value="Genomic_DNA"/>
</dbReference>
<keyword evidence="3" id="KW-1185">Reference proteome</keyword>
<accession>A0A498SH12</accession>
<proteinExistence type="predicted"/>
<evidence type="ECO:0000256" key="1">
    <source>
        <dbReference type="SAM" id="Phobius"/>
    </source>
</evidence>
<feature type="transmembrane region" description="Helical" evidence="1">
    <location>
        <begin position="194"/>
        <end position="216"/>
    </location>
</feature>
<sequence>MHDNKDRNSLLETVVFRPLYMRKWFGYPKTMFASDNVNDNNFASVDLTTAGRSGTAIISSSSYIFERLKEFYANENMDFEKWITLKSMKVAFFTHTILGVIAKAILAKANQQNMSFPDSNVSASNGLRKCLTKSIFSGTAMAVNIGCIMISITQFAVWQGHFSLWTVPCATTIIPTVFSYSLGVKPWQAVKGGLVLGQVILLAFSSLAIFGASLFYELSINEIYQYLKNDIEIELRKEKESDLYRFMKEHHIRSKWFGKWMLDRSRIDENIDDELS</sequence>
<evidence type="ECO:0000313" key="3">
    <source>
        <dbReference type="Proteomes" id="UP000276991"/>
    </source>
</evidence>
<protein>
    <submittedName>
        <fullName evidence="2">Uncharacterized protein</fullName>
    </submittedName>
</protein>
<feature type="transmembrane region" description="Helical" evidence="1">
    <location>
        <begin position="135"/>
        <end position="156"/>
    </location>
</feature>
<keyword evidence="1" id="KW-1133">Transmembrane helix</keyword>
<dbReference type="OrthoDB" id="5835649at2759"/>
<keyword evidence="1" id="KW-0812">Transmembrane</keyword>
<dbReference type="AlphaFoldDB" id="A0A498SH12"/>
<gene>
    <name evidence="2" type="ORF">NAV_LOCUS5820</name>
</gene>
<keyword evidence="1" id="KW-0472">Membrane</keyword>
<dbReference type="STRING" id="6277.A0A498SH12"/>
<dbReference type="Proteomes" id="UP000276991">
    <property type="component" value="Unassembled WGS sequence"/>
</dbReference>
<organism evidence="2 3">
    <name type="scientific">Acanthocheilonema viteae</name>
    <name type="common">Filarial nematode worm</name>
    <name type="synonym">Dipetalonema viteae</name>
    <dbReference type="NCBI Taxonomy" id="6277"/>
    <lineage>
        <taxon>Eukaryota</taxon>
        <taxon>Metazoa</taxon>
        <taxon>Ecdysozoa</taxon>
        <taxon>Nematoda</taxon>
        <taxon>Chromadorea</taxon>
        <taxon>Rhabditida</taxon>
        <taxon>Spirurina</taxon>
        <taxon>Spiruromorpha</taxon>
        <taxon>Filarioidea</taxon>
        <taxon>Onchocercidae</taxon>
        <taxon>Acanthocheilonema</taxon>
    </lineage>
</organism>
<name>A0A498SH12_ACAVI</name>
<reference evidence="2 3" key="1">
    <citation type="submission" date="2018-08" db="EMBL/GenBank/DDBJ databases">
        <authorList>
            <person name="Laetsch R D."/>
            <person name="Stevens L."/>
            <person name="Kumar S."/>
            <person name="Blaxter L. M."/>
        </authorList>
    </citation>
    <scope>NUCLEOTIDE SEQUENCE [LARGE SCALE GENOMIC DNA]</scope>
</reference>
<feature type="transmembrane region" description="Helical" evidence="1">
    <location>
        <begin position="162"/>
        <end position="182"/>
    </location>
</feature>